<sequence>MGKKAGLVPVVLLCLFFSACKKPTDGLSLNIAPQLFEYTVALQFYNAADLAHTPTGVNIRLSGKDAGSMYEISGNKKLTVVDGFISLGLLADRNPDPGNPIQFTVEVTATGCLPVTVPVTILNGQLVQFIPVELVNPSAPPAGVSVKRASISLAGNALPEATTLITPSTQGKQESAILNLPAGLKFKDEAGNTLSGSTLSLTLVHFDARTAAALDAFPGGQRSTNLLRDAQNNTSSAFFQTAGFVYLLATLDGKNVATFTNSAVVTMGVNNQQWNPAAGRNFADGDSIGVFRFTQGTAIWNIAAATKISTSNAKLIAQFNINRTGAHTLARSGNVCNATSIRFNTGIAGTEVFRMDVFAGNDQFTPVYSRQVQVADQESLPLANLPAGNVTVKVYPSGLDNPVYNFMKHGQAIGVWTGNACSGSGSVTIDPQNKEPLYFDIEGYCSNKKTYIRPTFYVLYALPHTNQFQMLGLVRDGRFSTQNLDVNTTYDFKVIWGGNRSTLVTGKLADRPGNQVTVIVPKSEEASFCN</sequence>
<name>A0A2P8D2L2_9BACT</name>
<proteinExistence type="predicted"/>
<dbReference type="EMBL" id="PYGD01000005">
    <property type="protein sequence ID" value="PSK91462.1"/>
    <property type="molecule type" value="Genomic_DNA"/>
</dbReference>
<evidence type="ECO:0000313" key="3">
    <source>
        <dbReference type="Proteomes" id="UP000240572"/>
    </source>
</evidence>
<dbReference type="RefSeq" id="WP_106523363.1">
    <property type="nucleotide sequence ID" value="NZ_PYGD01000005.1"/>
</dbReference>
<evidence type="ECO:0000313" key="2">
    <source>
        <dbReference type="EMBL" id="PSK91462.1"/>
    </source>
</evidence>
<organism evidence="2 3">
    <name type="scientific">Taibaiella chishuiensis</name>
    <dbReference type="NCBI Taxonomy" id="1434707"/>
    <lineage>
        <taxon>Bacteria</taxon>
        <taxon>Pseudomonadati</taxon>
        <taxon>Bacteroidota</taxon>
        <taxon>Chitinophagia</taxon>
        <taxon>Chitinophagales</taxon>
        <taxon>Chitinophagaceae</taxon>
        <taxon>Taibaiella</taxon>
    </lineage>
</organism>
<accession>A0A2P8D2L2</accession>
<gene>
    <name evidence="2" type="ORF">B0I18_10545</name>
</gene>
<keyword evidence="3" id="KW-1185">Reference proteome</keyword>
<dbReference type="Proteomes" id="UP000240572">
    <property type="component" value="Unassembled WGS sequence"/>
</dbReference>
<feature type="signal peptide" evidence="1">
    <location>
        <begin position="1"/>
        <end position="21"/>
    </location>
</feature>
<feature type="chain" id="PRO_5015146875" evidence="1">
    <location>
        <begin position="22"/>
        <end position="530"/>
    </location>
</feature>
<reference evidence="2 3" key="1">
    <citation type="submission" date="2018-03" db="EMBL/GenBank/DDBJ databases">
        <title>Genomic Encyclopedia of Type Strains, Phase III (KMG-III): the genomes of soil and plant-associated and newly described type strains.</title>
        <authorList>
            <person name="Whitman W."/>
        </authorList>
    </citation>
    <scope>NUCLEOTIDE SEQUENCE [LARGE SCALE GENOMIC DNA]</scope>
    <source>
        <strain evidence="2 3">CGMCC 1.12700</strain>
    </source>
</reference>
<dbReference type="PROSITE" id="PS51257">
    <property type="entry name" value="PROKAR_LIPOPROTEIN"/>
    <property type="match status" value="1"/>
</dbReference>
<dbReference type="OrthoDB" id="973569at2"/>
<keyword evidence="1" id="KW-0732">Signal</keyword>
<comment type="caution">
    <text evidence="2">The sequence shown here is derived from an EMBL/GenBank/DDBJ whole genome shotgun (WGS) entry which is preliminary data.</text>
</comment>
<protein>
    <submittedName>
        <fullName evidence="2">Uncharacterized protein</fullName>
    </submittedName>
</protein>
<evidence type="ECO:0000256" key="1">
    <source>
        <dbReference type="SAM" id="SignalP"/>
    </source>
</evidence>
<dbReference type="AlphaFoldDB" id="A0A2P8D2L2"/>